<reference evidence="1" key="2">
    <citation type="submission" date="2020-11" db="EMBL/GenBank/DDBJ databases">
        <authorList>
            <person name="McCartney M.A."/>
            <person name="Auch B."/>
            <person name="Kono T."/>
            <person name="Mallez S."/>
            <person name="Becker A."/>
            <person name="Gohl D.M."/>
            <person name="Silverstein K.A.T."/>
            <person name="Koren S."/>
            <person name="Bechman K.B."/>
            <person name="Herman A."/>
            <person name="Abrahante J.E."/>
            <person name="Garbe J."/>
        </authorList>
    </citation>
    <scope>NUCLEOTIDE SEQUENCE</scope>
    <source>
        <strain evidence="1">Duluth1</strain>
        <tissue evidence="1">Whole animal</tissue>
    </source>
</reference>
<comment type="caution">
    <text evidence="1">The sequence shown here is derived from an EMBL/GenBank/DDBJ whole genome shotgun (WGS) entry which is preliminary data.</text>
</comment>
<keyword evidence="2" id="KW-1185">Reference proteome</keyword>
<proteinExistence type="predicted"/>
<reference evidence="1" key="1">
    <citation type="journal article" date="2019" name="bioRxiv">
        <title>The Genome of the Zebra Mussel, Dreissena polymorpha: A Resource for Invasive Species Research.</title>
        <authorList>
            <person name="McCartney M.A."/>
            <person name="Auch B."/>
            <person name="Kono T."/>
            <person name="Mallez S."/>
            <person name="Zhang Y."/>
            <person name="Obille A."/>
            <person name="Becker A."/>
            <person name="Abrahante J.E."/>
            <person name="Garbe J."/>
            <person name="Badalamenti J.P."/>
            <person name="Herman A."/>
            <person name="Mangelson H."/>
            <person name="Liachko I."/>
            <person name="Sullivan S."/>
            <person name="Sone E.D."/>
            <person name="Koren S."/>
            <person name="Silverstein K.A.T."/>
            <person name="Beckman K.B."/>
            <person name="Gohl D.M."/>
        </authorList>
    </citation>
    <scope>NUCLEOTIDE SEQUENCE</scope>
    <source>
        <strain evidence="1">Duluth1</strain>
        <tissue evidence="1">Whole animal</tissue>
    </source>
</reference>
<dbReference type="EMBL" id="JAIWYP010000005">
    <property type="protein sequence ID" value="KAH3825395.1"/>
    <property type="molecule type" value="Genomic_DNA"/>
</dbReference>
<accession>A0A9D4JUP7</accession>
<evidence type="ECO:0000313" key="2">
    <source>
        <dbReference type="Proteomes" id="UP000828390"/>
    </source>
</evidence>
<name>A0A9D4JUP7_DREPO</name>
<gene>
    <name evidence="1" type="ORF">DPMN_127270</name>
</gene>
<organism evidence="1 2">
    <name type="scientific">Dreissena polymorpha</name>
    <name type="common">Zebra mussel</name>
    <name type="synonym">Mytilus polymorpha</name>
    <dbReference type="NCBI Taxonomy" id="45954"/>
    <lineage>
        <taxon>Eukaryota</taxon>
        <taxon>Metazoa</taxon>
        <taxon>Spiralia</taxon>
        <taxon>Lophotrochozoa</taxon>
        <taxon>Mollusca</taxon>
        <taxon>Bivalvia</taxon>
        <taxon>Autobranchia</taxon>
        <taxon>Heteroconchia</taxon>
        <taxon>Euheterodonta</taxon>
        <taxon>Imparidentia</taxon>
        <taxon>Neoheterodontei</taxon>
        <taxon>Myida</taxon>
        <taxon>Dreissenoidea</taxon>
        <taxon>Dreissenidae</taxon>
        <taxon>Dreissena</taxon>
    </lineage>
</organism>
<sequence length="81" mass="8565">MPLALKVQWTISGIASRNKVAQTPHGMPLGTKGSQISPVMPLPQSCRRRSHGLPLAPKVSHTLAGIAASHKGVASPFRDSF</sequence>
<dbReference type="Proteomes" id="UP000828390">
    <property type="component" value="Unassembled WGS sequence"/>
</dbReference>
<dbReference type="AlphaFoldDB" id="A0A9D4JUP7"/>
<evidence type="ECO:0000313" key="1">
    <source>
        <dbReference type="EMBL" id="KAH3825395.1"/>
    </source>
</evidence>
<protein>
    <submittedName>
        <fullName evidence="1">Uncharacterized protein</fullName>
    </submittedName>
</protein>